<feature type="compositionally biased region" description="Low complexity" evidence="3">
    <location>
        <begin position="105"/>
        <end position="116"/>
    </location>
</feature>
<dbReference type="GO" id="GO:0006260">
    <property type="term" value="P:DNA replication"/>
    <property type="evidence" value="ECO:0007669"/>
    <property type="project" value="UniProtKB-KW"/>
</dbReference>
<dbReference type="PROSITE" id="PS50076">
    <property type="entry name" value="DNAJ_2"/>
    <property type="match status" value="1"/>
</dbReference>
<evidence type="ECO:0000256" key="1">
    <source>
        <dbReference type="ARBA" id="ARBA00022705"/>
    </source>
</evidence>
<dbReference type="Proteomes" id="UP000019426">
    <property type="component" value="Chromosome M2/40_rep1"/>
</dbReference>
<feature type="transmembrane region" description="Helical" evidence="4">
    <location>
        <begin position="150"/>
        <end position="172"/>
    </location>
</feature>
<feature type="transmembrane region" description="Helical" evidence="4">
    <location>
        <begin position="212"/>
        <end position="237"/>
    </location>
</feature>
<accession>W6S5Q5</accession>
<evidence type="ECO:0000256" key="3">
    <source>
        <dbReference type="SAM" id="MobiDB-lite"/>
    </source>
</evidence>
<evidence type="ECO:0000256" key="2">
    <source>
        <dbReference type="SAM" id="Coils"/>
    </source>
</evidence>
<keyword evidence="7" id="KW-1185">Reference proteome</keyword>
<gene>
    <name evidence="6" type="ORF">CM240_2553</name>
</gene>
<dbReference type="InterPro" id="IPR036869">
    <property type="entry name" value="J_dom_sf"/>
</dbReference>
<dbReference type="RefSeq" id="WP_044039470.1">
    <property type="nucleotide sequence ID" value="NZ_HG917868.1"/>
</dbReference>
<dbReference type="CDD" id="cd06257">
    <property type="entry name" value="DnaJ"/>
    <property type="match status" value="1"/>
</dbReference>
<dbReference type="KEGG" id="clt:CM240_2553"/>
<keyword evidence="2" id="KW-0175">Coiled coil</keyword>
<sequence>MENYKILGIDESASMEEVRRAYENKVKEYSENIKDEKRAKAFIKVFDKAYEEIMLERARHQYQQTMVMNIKEVDSRQNSKNLDRDNNEEYEEESTATKRKKKSSSRNVKSKNQNNKNKSKNNDKSKEEKRNNSRKEESKKKKESSSVSELIKLPLKIVLLPIVALLSLVIFLCKIVSLISWIASKVVMIAAIAASAIHGYQIYIGHAIQYKIFIISGIGFIVALFLPIVLNTMISILESVNNILKKFV</sequence>
<feature type="domain" description="J" evidence="5">
    <location>
        <begin position="2"/>
        <end position="66"/>
    </location>
</feature>
<evidence type="ECO:0000259" key="5">
    <source>
        <dbReference type="PROSITE" id="PS50076"/>
    </source>
</evidence>
<evidence type="ECO:0000256" key="4">
    <source>
        <dbReference type="SAM" id="Phobius"/>
    </source>
</evidence>
<keyword evidence="1" id="KW-0235">DNA replication</keyword>
<reference evidence="6 7" key="1">
    <citation type="submission" date="2013-11" db="EMBL/GenBank/DDBJ databases">
        <title>Complete genome sequence of Clostridum sp. M2/40.</title>
        <authorList>
            <person name="Wibberg D."/>
            <person name="Puehler A."/>
            <person name="Schlueter A."/>
        </authorList>
    </citation>
    <scope>NUCLEOTIDE SEQUENCE [LARGE SCALE GENOMIC DNA]</scope>
    <source>
        <strain evidence="7">M2/40</strain>
    </source>
</reference>
<evidence type="ECO:0000313" key="7">
    <source>
        <dbReference type="Proteomes" id="UP000019426"/>
    </source>
</evidence>
<dbReference type="AlphaFoldDB" id="W6S5Q5"/>
<organism evidence="6 7">
    <name type="scientific">Clostridium bornimense</name>
    <dbReference type="NCBI Taxonomy" id="1216932"/>
    <lineage>
        <taxon>Bacteria</taxon>
        <taxon>Bacillati</taxon>
        <taxon>Bacillota</taxon>
        <taxon>Clostridia</taxon>
        <taxon>Eubacteriales</taxon>
        <taxon>Clostridiaceae</taxon>
        <taxon>Clostridium</taxon>
    </lineage>
</organism>
<dbReference type="STRING" id="1216932.CM240_2553"/>
<keyword evidence="4" id="KW-0812">Transmembrane</keyword>
<evidence type="ECO:0000313" key="6">
    <source>
        <dbReference type="EMBL" id="CDM69677.1"/>
    </source>
</evidence>
<feature type="region of interest" description="Disordered" evidence="3">
    <location>
        <begin position="69"/>
        <end position="141"/>
    </location>
</feature>
<dbReference type="PATRIC" id="fig|1216932.3.peg.2520"/>
<dbReference type="SUPFAM" id="SSF46565">
    <property type="entry name" value="Chaperone J-domain"/>
    <property type="match status" value="1"/>
</dbReference>
<dbReference type="OrthoDB" id="1911902at2"/>
<dbReference type="InterPro" id="IPR001623">
    <property type="entry name" value="DnaJ_domain"/>
</dbReference>
<feature type="compositionally biased region" description="Basic and acidic residues" evidence="3">
    <location>
        <begin position="71"/>
        <end position="87"/>
    </location>
</feature>
<feature type="transmembrane region" description="Helical" evidence="4">
    <location>
        <begin position="178"/>
        <end position="200"/>
    </location>
</feature>
<dbReference type="eggNOG" id="ENOG5030G9P">
    <property type="taxonomic scope" value="Bacteria"/>
</dbReference>
<feature type="compositionally biased region" description="Basic and acidic residues" evidence="3">
    <location>
        <begin position="120"/>
        <end position="141"/>
    </location>
</feature>
<dbReference type="Gene3D" id="1.10.287.110">
    <property type="entry name" value="DnaJ domain"/>
    <property type="match status" value="1"/>
</dbReference>
<keyword evidence="4" id="KW-1133">Transmembrane helix</keyword>
<dbReference type="EMBL" id="HG917868">
    <property type="protein sequence ID" value="CDM69677.1"/>
    <property type="molecule type" value="Genomic_DNA"/>
</dbReference>
<name>W6S5Q5_9CLOT</name>
<keyword evidence="4" id="KW-0472">Membrane</keyword>
<dbReference type="HOGENOM" id="CLU_1109885_0_0_9"/>
<feature type="coiled-coil region" evidence="2">
    <location>
        <begin position="12"/>
        <end position="39"/>
    </location>
</feature>
<proteinExistence type="predicted"/>
<protein>
    <recommendedName>
        <fullName evidence="5">J domain-containing protein</fullName>
    </recommendedName>
</protein>